<proteinExistence type="predicted"/>
<evidence type="ECO:0000256" key="1">
    <source>
        <dbReference type="SAM" id="SignalP"/>
    </source>
</evidence>
<sequence>MSAMLQSHFHGFPTSLMELMALLCLSTLGEMWERLLLDKSIDSSSLRTSKNWNDNSEVIERLLAARFKLVMFLVLLNTLGGRKPTLHLLKSRERNLDNCGGSRFPVGRTCRGFPESRSSSRSG</sequence>
<dbReference type="AlphaFoldDB" id="A0A8D8TQU1"/>
<reference evidence="2" key="1">
    <citation type="submission" date="2021-05" db="EMBL/GenBank/DDBJ databases">
        <authorList>
            <person name="Alioto T."/>
            <person name="Alioto T."/>
            <person name="Gomez Garrido J."/>
        </authorList>
    </citation>
    <scope>NUCLEOTIDE SEQUENCE</scope>
</reference>
<name>A0A8D8TQU1_9HEMI</name>
<evidence type="ECO:0000313" key="2">
    <source>
        <dbReference type="EMBL" id="CAG6690502.1"/>
    </source>
</evidence>
<keyword evidence="1" id="KW-0732">Signal</keyword>
<organism evidence="2">
    <name type="scientific">Cacopsylla melanoneura</name>
    <dbReference type="NCBI Taxonomy" id="428564"/>
    <lineage>
        <taxon>Eukaryota</taxon>
        <taxon>Metazoa</taxon>
        <taxon>Ecdysozoa</taxon>
        <taxon>Arthropoda</taxon>
        <taxon>Hexapoda</taxon>
        <taxon>Insecta</taxon>
        <taxon>Pterygota</taxon>
        <taxon>Neoptera</taxon>
        <taxon>Paraneoptera</taxon>
        <taxon>Hemiptera</taxon>
        <taxon>Sternorrhyncha</taxon>
        <taxon>Psylloidea</taxon>
        <taxon>Psyllidae</taxon>
        <taxon>Psyllinae</taxon>
        <taxon>Cacopsylla</taxon>
    </lineage>
</organism>
<dbReference type="EMBL" id="HBUF01297798">
    <property type="protein sequence ID" value="CAG6690497.1"/>
    <property type="molecule type" value="Transcribed_RNA"/>
</dbReference>
<protein>
    <submittedName>
        <fullName evidence="2">Uncharacterized protein</fullName>
    </submittedName>
</protein>
<dbReference type="EMBL" id="HBUF01297797">
    <property type="protein sequence ID" value="CAG6690492.1"/>
    <property type="molecule type" value="Transcribed_RNA"/>
</dbReference>
<accession>A0A8D8TQU1</accession>
<feature type="chain" id="PRO_5036428696" evidence="1">
    <location>
        <begin position="32"/>
        <end position="123"/>
    </location>
</feature>
<dbReference type="EMBL" id="HBUF01297799">
    <property type="protein sequence ID" value="CAG6690502.1"/>
    <property type="molecule type" value="Transcribed_RNA"/>
</dbReference>
<feature type="signal peptide" evidence="1">
    <location>
        <begin position="1"/>
        <end position="31"/>
    </location>
</feature>